<dbReference type="InterPro" id="IPR018106">
    <property type="entry name" value="CAP_CS_N"/>
</dbReference>
<evidence type="ECO:0000313" key="5">
    <source>
        <dbReference type="EMBL" id="KAG8087495.1"/>
    </source>
</evidence>
<dbReference type="PANTHER" id="PTHR10652:SF21">
    <property type="entry name" value="ADENYLYL CYCLASE-ASSOCIATED PROTEIN"/>
    <property type="match status" value="1"/>
</dbReference>
<comment type="similarity">
    <text evidence="1 2">Belongs to the CAP family.</text>
</comment>
<feature type="region of interest" description="Disordered" evidence="3">
    <location>
        <begin position="341"/>
        <end position="364"/>
    </location>
</feature>
<evidence type="ECO:0000256" key="3">
    <source>
        <dbReference type="SAM" id="MobiDB-lite"/>
    </source>
</evidence>
<dbReference type="FunFam" id="1.25.40.330:FF:000001">
    <property type="entry name" value="Adenylyl cyclase-associated protein"/>
    <property type="match status" value="1"/>
</dbReference>
<dbReference type="InterPro" id="IPR053950">
    <property type="entry name" value="CAP_N"/>
</dbReference>
<name>A0A8J5WB77_ZIZPA</name>
<feature type="domain" description="C-CAP/cofactor C-like" evidence="4">
    <location>
        <begin position="425"/>
        <end position="518"/>
    </location>
</feature>
<keyword evidence="6" id="KW-1185">Reference proteome</keyword>
<evidence type="ECO:0000259" key="4">
    <source>
        <dbReference type="PROSITE" id="PS51329"/>
    </source>
</evidence>
<dbReference type="Proteomes" id="UP000729402">
    <property type="component" value="Unassembled WGS sequence"/>
</dbReference>
<reference evidence="5" key="2">
    <citation type="submission" date="2021-02" db="EMBL/GenBank/DDBJ databases">
        <authorList>
            <person name="Kimball J.A."/>
            <person name="Haas M.W."/>
            <person name="Macchietto M."/>
            <person name="Kono T."/>
            <person name="Duquette J."/>
            <person name="Shao M."/>
        </authorList>
    </citation>
    <scope>NUCLEOTIDE SEQUENCE</scope>
    <source>
        <tissue evidence="5">Fresh leaf tissue</tissue>
    </source>
</reference>
<dbReference type="GO" id="GO:0003779">
    <property type="term" value="F:actin binding"/>
    <property type="evidence" value="ECO:0007669"/>
    <property type="project" value="InterPro"/>
</dbReference>
<dbReference type="GO" id="GO:0005737">
    <property type="term" value="C:cytoplasm"/>
    <property type="evidence" value="ECO:0007669"/>
    <property type="project" value="TreeGrafter"/>
</dbReference>
<dbReference type="OrthoDB" id="1601at2759"/>
<dbReference type="EMBL" id="JAAALK010000082">
    <property type="protein sequence ID" value="KAG8087495.1"/>
    <property type="molecule type" value="Genomic_DNA"/>
</dbReference>
<dbReference type="Pfam" id="PF01213">
    <property type="entry name" value="CAP_N-CM"/>
    <property type="match status" value="1"/>
</dbReference>
<dbReference type="InterPro" id="IPR013912">
    <property type="entry name" value="Adenylate_cyclase-assoc_CAP_C"/>
</dbReference>
<protein>
    <recommendedName>
        <fullName evidence="2">Adenylyl cyclase-associated protein</fullName>
    </recommendedName>
</protein>
<dbReference type="AlphaFoldDB" id="A0A8J5WB77"/>
<dbReference type="GO" id="GO:0007015">
    <property type="term" value="P:actin filament organization"/>
    <property type="evidence" value="ECO:0007669"/>
    <property type="project" value="TreeGrafter"/>
</dbReference>
<dbReference type="InterPro" id="IPR001837">
    <property type="entry name" value="Adenylate_cyclase-assoc_CAP"/>
</dbReference>
<dbReference type="GO" id="GO:0019933">
    <property type="term" value="P:cAMP-mediated signaling"/>
    <property type="evidence" value="ECO:0007669"/>
    <property type="project" value="TreeGrafter"/>
</dbReference>
<dbReference type="PANTHER" id="PTHR10652">
    <property type="entry name" value="ADENYLYL CYCLASE-ASSOCIATED PROTEIN"/>
    <property type="match status" value="1"/>
</dbReference>
<dbReference type="SMART" id="SM00673">
    <property type="entry name" value="CARP"/>
    <property type="match status" value="1"/>
</dbReference>
<sequence>MDRCRKRLDSDHGPSGEAEHPADKRPCTVEPSTLAAVEVEAAAAALVAGHAWSRKAGGNEKQENSPSFIGLDGRGTHRCPCSRFSRQWINLRHFSRSPLYFHLSNAHSSSPPPPERSSMHGRTDAMEEALVGRLEAAVSRLEALGGVGSHPPLGQVDHHASAKDPAIVAFDELIAGAVGRVSAAAGKIGADVAEVTAVLEKAFLIGKDLLVRSKQTQPTIDSMAAFMVPLNETILEANALADGTRSSHANHLKAAAGSLAALAWIGYTGKACGMPLPIAHVEESWQMAEFYSNKVLVEYKNKDPDHVEWVKALKELFVPSLRDYVKMFYPLGPVWQPPGISTSKAPSAPCPPSAPLFSSSAQSSQPKTGMSAVFAEISSGKSMTQGLRTVSDDMKSKNRTDRIGVVAVERKEAHKASYSSSSKSPAKLELLMGRKWVVEHHVGNKNLIIEECDTKQSVYVFGCKDCVLQVKGKVNNITIDKCAKMGVLFKGVVAACEIVNCNSVEIQCEVDEICFHAI</sequence>
<feature type="compositionally biased region" description="Low complexity" evidence="3">
    <location>
        <begin position="355"/>
        <end position="364"/>
    </location>
</feature>
<dbReference type="GO" id="GO:0008179">
    <property type="term" value="F:adenylate cyclase binding"/>
    <property type="evidence" value="ECO:0007669"/>
    <property type="project" value="TreeGrafter"/>
</dbReference>
<dbReference type="PROSITE" id="PS51329">
    <property type="entry name" value="C_CAP_COFACTOR_C"/>
    <property type="match status" value="1"/>
</dbReference>
<evidence type="ECO:0000313" key="6">
    <source>
        <dbReference type="Proteomes" id="UP000729402"/>
    </source>
</evidence>
<comment type="caution">
    <text evidence="5">The sequence shown here is derived from an EMBL/GenBank/DDBJ whole genome shotgun (WGS) entry which is preliminary data.</text>
</comment>
<accession>A0A8J5WB77</accession>
<evidence type="ECO:0000256" key="2">
    <source>
        <dbReference type="RuleBase" id="RU000647"/>
    </source>
</evidence>
<feature type="region of interest" description="Disordered" evidence="3">
    <location>
        <begin position="1"/>
        <end position="29"/>
    </location>
</feature>
<feature type="compositionally biased region" description="Basic and acidic residues" evidence="3">
    <location>
        <begin position="1"/>
        <end position="27"/>
    </location>
</feature>
<gene>
    <name evidence="5" type="ORF">GUJ93_ZPchr0010g11094</name>
</gene>
<dbReference type="Pfam" id="PF21938">
    <property type="entry name" value="CAP_N"/>
    <property type="match status" value="1"/>
</dbReference>
<organism evidence="5 6">
    <name type="scientific">Zizania palustris</name>
    <name type="common">Northern wild rice</name>
    <dbReference type="NCBI Taxonomy" id="103762"/>
    <lineage>
        <taxon>Eukaryota</taxon>
        <taxon>Viridiplantae</taxon>
        <taxon>Streptophyta</taxon>
        <taxon>Embryophyta</taxon>
        <taxon>Tracheophyta</taxon>
        <taxon>Spermatophyta</taxon>
        <taxon>Magnoliopsida</taxon>
        <taxon>Liliopsida</taxon>
        <taxon>Poales</taxon>
        <taxon>Poaceae</taxon>
        <taxon>BOP clade</taxon>
        <taxon>Oryzoideae</taxon>
        <taxon>Oryzeae</taxon>
        <taxon>Zizaniinae</taxon>
        <taxon>Zizania</taxon>
    </lineage>
</organism>
<proteinExistence type="inferred from homology"/>
<dbReference type="InterPro" id="IPR017901">
    <property type="entry name" value="C-CAP_CF_C-like"/>
</dbReference>
<dbReference type="PROSITE" id="PS01088">
    <property type="entry name" value="CAP_1"/>
    <property type="match status" value="1"/>
</dbReference>
<reference evidence="5" key="1">
    <citation type="journal article" date="2021" name="bioRxiv">
        <title>Whole Genome Assembly and Annotation of Northern Wild Rice, Zizania palustris L., Supports a Whole Genome Duplication in the Zizania Genus.</title>
        <authorList>
            <person name="Haas M."/>
            <person name="Kono T."/>
            <person name="Macchietto M."/>
            <person name="Millas R."/>
            <person name="McGilp L."/>
            <person name="Shao M."/>
            <person name="Duquette J."/>
            <person name="Hirsch C.N."/>
            <person name="Kimball J."/>
        </authorList>
    </citation>
    <scope>NUCLEOTIDE SEQUENCE</scope>
    <source>
        <tissue evidence="5">Fresh leaf tissue</tissue>
    </source>
</reference>
<evidence type="ECO:0000256" key="1">
    <source>
        <dbReference type="ARBA" id="ARBA00007659"/>
    </source>
</evidence>
<dbReference type="InterPro" id="IPR006599">
    <property type="entry name" value="CARP_motif"/>
</dbReference>
<dbReference type="InterPro" id="IPR013992">
    <property type="entry name" value="Adenylate_cyclase-assoc_CAP_N"/>
</dbReference>
<dbReference type="Pfam" id="PF08603">
    <property type="entry name" value="CAP_C"/>
    <property type="match status" value="1"/>
</dbReference>